<dbReference type="PRINTS" id="PR00119">
    <property type="entry name" value="CATATPASE"/>
</dbReference>
<organism evidence="21 22">
    <name type="scientific">Synchytrium microbalum</name>
    <dbReference type="NCBI Taxonomy" id="1806994"/>
    <lineage>
        <taxon>Eukaryota</taxon>
        <taxon>Fungi</taxon>
        <taxon>Fungi incertae sedis</taxon>
        <taxon>Chytridiomycota</taxon>
        <taxon>Chytridiomycota incertae sedis</taxon>
        <taxon>Chytridiomycetes</taxon>
        <taxon>Synchytriales</taxon>
        <taxon>Synchytriaceae</taxon>
        <taxon>Synchytrium</taxon>
    </lineage>
</organism>
<evidence type="ECO:0000259" key="19">
    <source>
        <dbReference type="Pfam" id="PF16209"/>
    </source>
</evidence>
<feature type="active site" description="4-aspartylphosphate intermediate" evidence="14">
    <location>
        <position position="490"/>
    </location>
</feature>
<comment type="catalytic activity">
    <reaction evidence="13">
        <text>a 1,2-diacyl-sn-glycero-3-phosphoethanolamine(out) + ATP + H2O = a 1,2-diacyl-sn-glycero-3-phosphoethanolamine(in) + ADP + phosphate + H(+)</text>
        <dbReference type="Rhea" id="RHEA:66132"/>
        <dbReference type="ChEBI" id="CHEBI:15377"/>
        <dbReference type="ChEBI" id="CHEBI:15378"/>
        <dbReference type="ChEBI" id="CHEBI:30616"/>
        <dbReference type="ChEBI" id="CHEBI:43474"/>
        <dbReference type="ChEBI" id="CHEBI:64612"/>
        <dbReference type="ChEBI" id="CHEBI:456216"/>
    </reaction>
    <physiologicalReaction direction="left-to-right" evidence="13">
        <dbReference type="Rhea" id="RHEA:66133"/>
    </physiologicalReaction>
</comment>
<evidence type="ECO:0000256" key="1">
    <source>
        <dbReference type="ARBA" id="ARBA00004141"/>
    </source>
</evidence>
<feature type="binding site" evidence="16">
    <location>
        <position position="492"/>
    </location>
    <ligand>
        <name>Mg(2+)</name>
        <dbReference type="ChEBI" id="CHEBI:18420"/>
    </ligand>
</feature>
<feature type="binding site" evidence="15">
    <location>
        <position position="491"/>
    </location>
    <ligand>
        <name>ATP</name>
        <dbReference type="ChEBI" id="CHEBI:30616"/>
    </ligand>
</feature>
<keyword evidence="6 15" id="KW-0547">Nucleotide-binding</keyword>
<dbReference type="GO" id="GO:0016887">
    <property type="term" value="F:ATP hydrolysis activity"/>
    <property type="evidence" value="ECO:0007669"/>
    <property type="project" value="InterPro"/>
</dbReference>
<dbReference type="InterPro" id="IPR059000">
    <property type="entry name" value="ATPase_P-type_domA"/>
</dbReference>
<evidence type="ECO:0000259" key="18">
    <source>
        <dbReference type="Pfam" id="PF00122"/>
    </source>
</evidence>
<dbReference type="SFLD" id="SFLDF00027">
    <property type="entry name" value="p-type_atpase"/>
    <property type="match status" value="1"/>
</dbReference>
<evidence type="ECO:0000256" key="10">
    <source>
        <dbReference type="ARBA" id="ARBA00022989"/>
    </source>
</evidence>
<dbReference type="FunFam" id="3.40.50.1000:FF:000190">
    <property type="entry name" value="Phospholipid-transporting ATPase"/>
    <property type="match status" value="1"/>
</dbReference>
<evidence type="ECO:0000256" key="9">
    <source>
        <dbReference type="ARBA" id="ARBA00022967"/>
    </source>
</evidence>
<evidence type="ECO:0000256" key="13">
    <source>
        <dbReference type="ARBA" id="ARBA00049128"/>
    </source>
</evidence>
<reference evidence="21 22" key="1">
    <citation type="journal article" date="2019" name="Sci. Rep.">
        <title>Comparative genomics of chytrid fungi reveal insights into the obligate biotrophic and pathogenic lifestyle of Synchytrium endobioticum.</title>
        <authorList>
            <person name="van de Vossenberg B.T.L.H."/>
            <person name="Warris S."/>
            <person name="Nguyen H.D.T."/>
            <person name="van Gent-Pelzer M.P.E."/>
            <person name="Joly D.L."/>
            <person name="van de Geest H.C."/>
            <person name="Bonants P.J.M."/>
            <person name="Smith D.S."/>
            <person name="Levesque C.A."/>
            <person name="van der Lee T.A.J."/>
        </authorList>
    </citation>
    <scope>NUCLEOTIDE SEQUENCE [LARGE SCALE GENOMIC DNA]</scope>
    <source>
        <strain evidence="21 22">JEL517</strain>
    </source>
</reference>
<comment type="subcellular location">
    <subcellularLocation>
        <location evidence="2">Endomembrane system</location>
    </subcellularLocation>
    <subcellularLocation>
        <location evidence="1 17">Membrane</location>
        <topology evidence="1 17">Multi-pass membrane protein</topology>
    </subcellularLocation>
</comment>
<dbReference type="RefSeq" id="XP_031023022.1">
    <property type="nucleotide sequence ID" value="XM_031171001.1"/>
</dbReference>
<dbReference type="AlphaFoldDB" id="A0A507BWX0"/>
<dbReference type="GO" id="GO:0140326">
    <property type="term" value="F:ATPase-coupled intramembrane lipid transporter activity"/>
    <property type="evidence" value="ECO:0007669"/>
    <property type="project" value="UniProtKB-EC"/>
</dbReference>
<evidence type="ECO:0000256" key="4">
    <source>
        <dbReference type="ARBA" id="ARBA00022692"/>
    </source>
</evidence>
<feature type="transmembrane region" description="Helical" evidence="17">
    <location>
        <begin position="1072"/>
        <end position="1098"/>
    </location>
</feature>
<feature type="binding site" evidence="15">
    <location>
        <position position="674"/>
    </location>
    <ligand>
        <name>ATP</name>
        <dbReference type="ChEBI" id="CHEBI:30616"/>
    </ligand>
</feature>
<evidence type="ECO:0000256" key="15">
    <source>
        <dbReference type="PIRSR" id="PIRSR606539-2"/>
    </source>
</evidence>
<dbReference type="Gene3D" id="2.70.150.10">
    <property type="entry name" value="Calcium-transporting ATPase, cytoplasmic transduction domain A"/>
    <property type="match status" value="1"/>
</dbReference>
<dbReference type="Gene3D" id="3.40.50.1000">
    <property type="entry name" value="HAD superfamily/HAD-like"/>
    <property type="match status" value="1"/>
</dbReference>
<dbReference type="SUPFAM" id="SSF81665">
    <property type="entry name" value="Calcium ATPase, transmembrane domain M"/>
    <property type="match status" value="1"/>
</dbReference>
<dbReference type="GeneID" id="42006298"/>
<feature type="binding site" evidence="15">
    <location>
        <position position="843"/>
    </location>
    <ligand>
        <name>ATP</name>
        <dbReference type="ChEBI" id="CHEBI:30616"/>
    </ligand>
</feature>
<evidence type="ECO:0000313" key="22">
    <source>
        <dbReference type="Proteomes" id="UP000319731"/>
    </source>
</evidence>
<accession>A0A507BWX0</accession>
<feature type="binding site" evidence="15">
    <location>
        <position position="636"/>
    </location>
    <ligand>
        <name>ATP</name>
        <dbReference type="ChEBI" id="CHEBI:30616"/>
    </ligand>
</feature>
<dbReference type="GO" id="GO:0005886">
    <property type="term" value="C:plasma membrane"/>
    <property type="evidence" value="ECO:0007669"/>
    <property type="project" value="TreeGrafter"/>
</dbReference>
<keyword evidence="7 15" id="KW-0067">ATP-binding</keyword>
<keyword evidence="4 17" id="KW-0812">Transmembrane</keyword>
<dbReference type="SFLD" id="SFLDS00003">
    <property type="entry name" value="Haloacid_Dehalogenase"/>
    <property type="match status" value="1"/>
</dbReference>
<sequence length="1179" mass="132728">MHGDSASDHIQALILSITRLQPVASLKASRDTTTRKLTTPNSLQFTAGRTGTLNAMPDITTLPHSSSASIQKEDREPWVVNFPDQPGPKGVHRKNTNYIRTTKYTVFSFIPLNLYNQFKRFYNLYFLLAAISVFLPGGDTLSPVTQIFPLVLVLGVNAIKELLEDYFRGRADRAANNTPVTIIRNGKKMEIHSRDVNTGDIIVVTKNHKFPVDAVLVSSSHEDGTCFIQTAELDGETSLKRRGAVPELAMLRSEQEVGTLRGFIECEQPNQRLGEFEGRLTIQGNTRTSRSSQKSTPVYPLSLNQLLFRGATLRNTEYAYGIVVYTGVDTKIMMNFNKGKVKMSTLEKKMNYLILAAFAYNFFLLVTSAVFSIVRGSAIYYKELARRDAGILQPLNYSIEWYLGPSSTPGAYTSLKIVISFFAMYTYVIPISLFVSIEIVRLLQVVFMNWDEKMAVEQEDADGIRSLQHMKANNSNLNEDLALVEYVFSDKTGTLTQNLMKLSNWYVGNTDYHEMDTPGVMGRALNDSAVVGEDRTRLGLFARCIGLCNTVLPQRDDKSGELVYEAQSPDESALLQGLAGDEVILRSRTKQTVVLNVFGKDEVWEHLQLMDFTSDRKRMSVVVRSPVDNKLYLFCKGADNMVLARLSRDERVNPSSRLHEAQAALDHYSDFGLRTLVVAYKSISEGEFTAFKTDYDAAERALNERTEKIAAACEKIEKELIYLGCTAIEDKLQDLVPETLEYLLRCGIKVWLLTGDKQETAINISMSSRLIQPDMVLRIVSGSNKKEVKASLDKIKNDMASQVDGRRNALVIKGEILALVYDAKFELELLEIGKQCAAVVCARMAPLQKAMVVDLVKQNVKTVTLAIGDGANDVSMIQAANIGVGIMGKEGNQAVRAADYAFGEFRFLKRLLVVHGRYSFERLAGLIYYSFYKNIAFITIQWWFGFVSGWSAQIVMEQIFFTFYNVVFTSLYPIVFAIFERDVPEEKLDSYPELFKEIRRGLYWNWNKVAEEIGSAVWHSLVIFGSVYFINSEGNLDFKGRANGYWVQCYLFSTPLLITVVAKSLTQTRHFIWITAAVVAVSMLLNTLTMVVVTALGYTEVGTFQLDHVIPAYYLCLLLLPTMCLLPDLGFTYLKRAFRPSDADIIAEEAYVVQKRRGAKKEQLERLEPAATEMRQIRE</sequence>
<evidence type="ECO:0000256" key="6">
    <source>
        <dbReference type="ARBA" id="ARBA00022741"/>
    </source>
</evidence>
<dbReference type="InterPro" id="IPR032630">
    <property type="entry name" value="P_typ_ATPase_c"/>
</dbReference>
<dbReference type="InterPro" id="IPR044492">
    <property type="entry name" value="P_typ_ATPase_HD_dom"/>
</dbReference>
<feature type="binding site" evidence="15">
    <location>
        <position position="490"/>
    </location>
    <ligand>
        <name>ATP</name>
        <dbReference type="ChEBI" id="CHEBI:30616"/>
    </ligand>
</feature>
<dbReference type="InterPro" id="IPR006539">
    <property type="entry name" value="P-type_ATPase_IV"/>
</dbReference>
<keyword evidence="8 16" id="KW-0460">Magnesium</keyword>
<name>A0A507BWX0_9FUNG</name>
<feature type="binding site" evidence="15">
    <location>
        <position position="849"/>
    </location>
    <ligand>
        <name>ATP</name>
        <dbReference type="ChEBI" id="CHEBI:30616"/>
    </ligand>
</feature>
<evidence type="ECO:0000256" key="16">
    <source>
        <dbReference type="PIRSR" id="PIRSR606539-3"/>
    </source>
</evidence>
<dbReference type="InterPro" id="IPR036412">
    <property type="entry name" value="HAD-like_sf"/>
</dbReference>
<evidence type="ECO:0000259" key="20">
    <source>
        <dbReference type="Pfam" id="PF16212"/>
    </source>
</evidence>
<dbReference type="InterPro" id="IPR008250">
    <property type="entry name" value="ATPase_P-typ_transduc_dom_A_sf"/>
</dbReference>
<dbReference type="Pfam" id="PF16209">
    <property type="entry name" value="PhoLip_ATPase_N"/>
    <property type="match status" value="1"/>
</dbReference>
<comment type="cofactor">
    <cofactor evidence="16">
        <name>Mg(2+)</name>
        <dbReference type="ChEBI" id="CHEBI:18420"/>
    </cofactor>
</comment>
<evidence type="ECO:0000256" key="5">
    <source>
        <dbReference type="ARBA" id="ARBA00022723"/>
    </source>
</evidence>
<feature type="domain" description="P-type ATPase N-terminal" evidence="19">
    <location>
        <begin position="95"/>
        <end position="147"/>
    </location>
</feature>
<dbReference type="PROSITE" id="PS00154">
    <property type="entry name" value="ATPASE_E1_E2"/>
    <property type="match status" value="1"/>
</dbReference>
<comment type="similarity">
    <text evidence="3 17">Belongs to the cation transport ATPase (P-type) (TC 3.A.3) family. Type IV subfamily.</text>
</comment>
<dbReference type="STRING" id="1806994.A0A507BWX0"/>
<evidence type="ECO:0000256" key="11">
    <source>
        <dbReference type="ARBA" id="ARBA00023136"/>
    </source>
</evidence>
<dbReference type="SFLD" id="SFLDG00002">
    <property type="entry name" value="C1.7:_P-type_atpase_like"/>
    <property type="match status" value="1"/>
</dbReference>
<dbReference type="SUPFAM" id="SSF56784">
    <property type="entry name" value="HAD-like"/>
    <property type="match status" value="1"/>
</dbReference>
<proteinExistence type="inferred from homology"/>
<keyword evidence="22" id="KW-1185">Reference proteome</keyword>
<dbReference type="InterPro" id="IPR001757">
    <property type="entry name" value="P_typ_ATPase"/>
</dbReference>
<dbReference type="Pfam" id="PF00122">
    <property type="entry name" value="E1-E2_ATPase"/>
    <property type="match status" value="1"/>
</dbReference>
<dbReference type="NCBIfam" id="TIGR01494">
    <property type="entry name" value="ATPase_P-type"/>
    <property type="match status" value="1"/>
</dbReference>
<dbReference type="OrthoDB" id="377733at2759"/>
<dbReference type="EMBL" id="QEAO01000041">
    <property type="protein sequence ID" value="TPX31648.1"/>
    <property type="molecule type" value="Genomic_DNA"/>
</dbReference>
<dbReference type="GO" id="GO:0045332">
    <property type="term" value="P:phospholipid translocation"/>
    <property type="evidence" value="ECO:0007669"/>
    <property type="project" value="TreeGrafter"/>
</dbReference>
<gene>
    <name evidence="21" type="ORF">SmJEL517_g05073</name>
</gene>
<dbReference type="SUPFAM" id="SSF81653">
    <property type="entry name" value="Calcium ATPase, transduction domain A"/>
    <property type="match status" value="1"/>
</dbReference>
<dbReference type="NCBIfam" id="TIGR01652">
    <property type="entry name" value="ATPase-Plipid"/>
    <property type="match status" value="1"/>
</dbReference>
<evidence type="ECO:0000256" key="14">
    <source>
        <dbReference type="PIRSR" id="PIRSR606539-1"/>
    </source>
</evidence>
<dbReference type="InterPro" id="IPR023299">
    <property type="entry name" value="ATPase_P-typ_cyto_dom_N"/>
</dbReference>
<feature type="binding site" evidence="15">
    <location>
        <position position="612"/>
    </location>
    <ligand>
        <name>ATP</name>
        <dbReference type="ChEBI" id="CHEBI:30616"/>
    </ligand>
</feature>
<dbReference type="EC" id="7.6.2.1" evidence="17"/>
<protein>
    <recommendedName>
        <fullName evidence="17">Phospholipid-transporting ATPase</fullName>
        <ecNumber evidence="17">7.6.2.1</ecNumber>
    </recommendedName>
</protein>
<feature type="binding site" evidence="15">
    <location>
        <position position="872"/>
    </location>
    <ligand>
        <name>ATP</name>
        <dbReference type="ChEBI" id="CHEBI:30616"/>
    </ligand>
</feature>
<dbReference type="GO" id="GO:0000287">
    <property type="term" value="F:magnesium ion binding"/>
    <property type="evidence" value="ECO:0007669"/>
    <property type="project" value="UniProtKB-UniRule"/>
</dbReference>
<feature type="binding site" evidence="15">
    <location>
        <position position="492"/>
    </location>
    <ligand>
        <name>ATP</name>
        <dbReference type="ChEBI" id="CHEBI:30616"/>
    </ligand>
</feature>
<dbReference type="Pfam" id="PF16212">
    <property type="entry name" value="PhoLip_ATPase_C"/>
    <property type="match status" value="1"/>
</dbReference>
<comment type="catalytic activity">
    <reaction evidence="12 17">
        <text>ATP + H2O + phospholipidSide 1 = ADP + phosphate + phospholipidSide 2.</text>
        <dbReference type="EC" id="7.6.2.1"/>
    </reaction>
</comment>
<dbReference type="InterPro" id="IPR023214">
    <property type="entry name" value="HAD_sf"/>
</dbReference>
<dbReference type="Proteomes" id="UP000319731">
    <property type="component" value="Unassembled WGS sequence"/>
</dbReference>
<feature type="transmembrane region" description="Helical" evidence="17">
    <location>
        <begin position="1045"/>
        <end position="1065"/>
    </location>
</feature>
<evidence type="ECO:0000256" key="7">
    <source>
        <dbReference type="ARBA" id="ARBA00022840"/>
    </source>
</evidence>
<dbReference type="InterPro" id="IPR032631">
    <property type="entry name" value="P-type_ATPase_N"/>
</dbReference>
<evidence type="ECO:0000313" key="21">
    <source>
        <dbReference type="EMBL" id="TPX31648.1"/>
    </source>
</evidence>
<feature type="binding site" evidence="15">
    <location>
        <position position="873"/>
    </location>
    <ligand>
        <name>ATP</name>
        <dbReference type="ChEBI" id="CHEBI:30616"/>
    </ligand>
</feature>
<feature type="binding site" evidence="16">
    <location>
        <position position="873"/>
    </location>
    <ligand>
        <name>Mg(2+)</name>
        <dbReference type="ChEBI" id="CHEBI:18420"/>
    </ligand>
</feature>
<keyword evidence="5 16" id="KW-0479">Metal-binding</keyword>
<dbReference type="PANTHER" id="PTHR24092">
    <property type="entry name" value="PROBABLE PHOSPHOLIPID-TRANSPORTING ATPASE"/>
    <property type="match status" value="1"/>
</dbReference>
<feature type="binding site" evidence="15">
    <location>
        <position position="756"/>
    </location>
    <ligand>
        <name>ATP</name>
        <dbReference type="ChEBI" id="CHEBI:30616"/>
    </ligand>
</feature>
<feature type="transmembrane region" description="Helical" evidence="17">
    <location>
        <begin position="1110"/>
        <end position="1131"/>
    </location>
</feature>
<feature type="binding site" evidence="15">
    <location>
        <position position="571"/>
    </location>
    <ligand>
        <name>ATP</name>
        <dbReference type="ChEBI" id="CHEBI:30616"/>
    </ligand>
</feature>
<feature type="transmembrane region" description="Helical" evidence="17">
    <location>
        <begin position="417"/>
        <end position="440"/>
    </location>
</feature>
<keyword evidence="9 17" id="KW-1278">Translocase</keyword>
<evidence type="ECO:0000256" key="2">
    <source>
        <dbReference type="ARBA" id="ARBA00004308"/>
    </source>
</evidence>
<keyword evidence="10 17" id="KW-1133">Transmembrane helix</keyword>
<dbReference type="InterPro" id="IPR018303">
    <property type="entry name" value="ATPase_P-typ_P_site"/>
</dbReference>
<feature type="domain" description="P-type ATPase C-terminal" evidence="20">
    <location>
        <begin position="895"/>
        <end position="1141"/>
    </location>
</feature>
<evidence type="ECO:0000256" key="8">
    <source>
        <dbReference type="ARBA" id="ARBA00022842"/>
    </source>
</evidence>
<dbReference type="GO" id="GO:0005524">
    <property type="term" value="F:ATP binding"/>
    <property type="evidence" value="ECO:0007669"/>
    <property type="project" value="UniProtKB-UniRule"/>
</dbReference>
<evidence type="ECO:0000256" key="12">
    <source>
        <dbReference type="ARBA" id="ARBA00034036"/>
    </source>
</evidence>
<evidence type="ECO:0000256" key="17">
    <source>
        <dbReference type="RuleBase" id="RU362033"/>
    </source>
</evidence>
<dbReference type="SUPFAM" id="SSF81660">
    <property type="entry name" value="Metal cation-transporting ATPase, ATP-binding domain N"/>
    <property type="match status" value="1"/>
</dbReference>
<feature type="binding site" evidence="16">
    <location>
        <position position="869"/>
    </location>
    <ligand>
        <name>Mg(2+)</name>
        <dbReference type="ChEBI" id="CHEBI:18420"/>
    </ligand>
</feature>
<feature type="domain" description="P-type ATPase A" evidence="18">
    <location>
        <begin position="178"/>
        <end position="236"/>
    </location>
</feature>
<dbReference type="PANTHER" id="PTHR24092:SF218">
    <property type="entry name" value="PHOSPHOLIPID-TRANSPORTING ATPASE"/>
    <property type="match status" value="1"/>
</dbReference>
<feature type="transmembrane region" description="Helical" evidence="17">
    <location>
        <begin position="959"/>
        <end position="979"/>
    </location>
</feature>
<keyword evidence="11 17" id="KW-0472">Membrane</keyword>
<dbReference type="InterPro" id="IPR023298">
    <property type="entry name" value="ATPase_P-typ_TM_dom_sf"/>
</dbReference>
<feature type="binding site" evidence="15">
    <location>
        <position position="754"/>
    </location>
    <ligand>
        <name>ATP</name>
        <dbReference type="ChEBI" id="CHEBI:30616"/>
    </ligand>
</feature>
<feature type="binding site" evidence="15">
    <location>
        <position position="755"/>
    </location>
    <ligand>
        <name>ATP</name>
        <dbReference type="ChEBI" id="CHEBI:30616"/>
    </ligand>
</feature>
<feature type="transmembrane region" description="Helical" evidence="17">
    <location>
        <begin position="926"/>
        <end position="944"/>
    </location>
</feature>
<feature type="transmembrane region" description="Helical" evidence="17">
    <location>
        <begin position="352"/>
        <end position="374"/>
    </location>
</feature>
<evidence type="ECO:0000256" key="3">
    <source>
        <dbReference type="ARBA" id="ARBA00008109"/>
    </source>
</evidence>
<comment type="caution">
    <text evidence="21">The sequence shown here is derived from an EMBL/GenBank/DDBJ whole genome shotgun (WGS) entry which is preliminary data.</text>
</comment>
<feature type="binding site" evidence="16">
    <location>
        <position position="490"/>
    </location>
    <ligand>
        <name>Mg(2+)</name>
        <dbReference type="ChEBI" id="CHEBI:18420"/>
    </ligand>
</feature>
<dbReference type="Pfam" id="PF13246">
    <property type="entry name" value="Cation_ATPase"/>
    <property type="match status" value="1"/>
</dbReference>
<dbReference type="Gene3D" id="3.40.1110.10">
    <property type="entry name" value="Calcium-transporting ATPase, cytoplasmic domain N"/>
    <property type="match status" value="1"/>
</dbReference>